<dbReference type="EMBL" id="LHXO01000074">
    <property type="protein sequence ID" value="KXA94197.1"/>
    <property type="molecule type" value="Genomic_DNA"/>
</dbReference>
<feature type="domain" description="FAD/NAD(P)-binding" evidence="1">
    <location>
        <begin position="13"/>
        <end position="178"/>
    </location>
</feature>
<dbReference type="PRINTS" id="PR00368">
    <property type="entry name" value="FADPNR"/>
</dbReference>
<keyword evidence="3" id="KW-1185">Reference proteome</keyword>
<name>A0A133UJ39_9EURY</name>
<dbReference type="InterPro" id="IPR023753">
    <property type="entry name" value="FAD/NAD-binding_dom"/>
</dbReference>
<dbReference type="AlphaFoldDB" id="A0A133UJ39"/>
<sequence length="194" mass="21642">LRRTNLGENITLGDKTAIIGGGDAAIDAARTVMRMGSQPVIIYRRSRREMPANREDVREAEKEGAQIRFQIQPRKFLGENGRIKGMLCIRNEMKEPEGQGRRKPIPIEDSEFKIQVDEIIEATGERPDRGWTEKNDIAVNERGLIDIDRDDDPFATSRKGVYAAGDAVLGPSTIAESMKTSKIAANSIDNYLKN</sequence>
<dbReference type="Gene3D" id="3.50.50.60">
    <property type="entry name" value="FAD/NAD(P)-binding domain"/>
    <property type="match status" value="1"/>
</dbReference>
<evidence type="ECO:0000259" key="1">
    <source>
        <dbReference type="Pfam" id="PF07992"/>
    </source>
</evidence>
<dbReference type="PRINTS" id="PR00411">
    <property type="entry name" value="PNDRDTASEI"/>
</dbReference>
<dbReference type="SUPFAM" id="SSF51905">
    <property type="entry name" value="FAD/NAD(P)-binding domain"/>
    <property type="match status" value="2"/>
</dbReference>
<dbReference type="Pfam" id="PF07992">
    <property type="entry name" value="Pyr_redox_2"/>
    <property type="match status" value="1"/>
</dbReference>
<comment type="caution">
    <text evidence="2">The sequence shown here is derived from an EMBL/GenBank/DDBJ whole genome shotgun (WGS) entry which is preliminary data.</text>
</comment>
<feature type="non-terminal residue" evidence="2">
    <location>
        <position position="1"/>
    </location>
</feature>
<dbReference type="PANTHER" id="PTHR42783">
    <property type="entry name" value="GLUTAMATE SYNTHASE [NADPH] SMALL CHAIN"/>
    <property type="match status" value="1"/>
</dbReference>
<gene>
    <name evidence="2" type="ORF">AKJ65_05060</name>
</gene>
<dbReference type="Proteomes" id="UP000070284">
    <property type="component" value="Unassembled WGS sequence"/>
</dbReference>
<accession>A0A133UJ39</accession>
<evidence type="ECO:0000313" key="2">
    <source>
        <dbReference type="EMBL" id="KXA94197.1"/>
    </source>
</evidence>
<dbReference type="InterPro" id="IPR036188">
    <property type="entry name" value="FAD/NAD-bd_sf"/>
</dbReference>
<proteinExistence type="predicted"/>
<evidence type="ECO:0000313" key="3">
    <source>
        <dbReference type="Proteomes" id="UP000070284"/>
    </source>
</evidence>
<reference evidence="2 3" key="1">
    <citation type="journal article" date="2016" name="Sci. Rep.">
        <title>Metabolic traits of an uncultured archaeal lineage -MSBL1- from brine pools of the Red Sea.</title>
        <authorList>
            <person name="Mwirichia R."/>
            <person name="Alam I."/>
            <person name="Rashid M."/>
            <person name="Vinu M."/>
            <person name="Ba-Alawi W."/>
            <person name="Anthony Kamau A."/>
            <person name="Kamanda Ngugi D."/>
            <person name="Goker M."/>
            <person name="Klenk H.P."/>
            <person name="Bajic V."/>
            <person name="Stingl U."/>
        </authorList>
    </citation>
    <scope>NUCLEOTIDE SEQUENCE [LARGE SCALE GENOMIC DNA]</scope>
    <source>
        <strain evidence="2">SCGC-AAA259E19</strain>
    </source>
</reference>
<organism evidence="2 3">
    <name type="scientific">candidate division MSBL1 archaeon SCGC-AAA259E19</name>
    <dbReference type="NCBI Taxonomy" id="1698264"/>
    <lineage>
        <taxon>Archaea</taxon>
        <taxon>Methanobacteriati</taxon>
        <taxon>Methanobacteriota</taxon>
        <taxon>candidate division MSBL1</taxon>
    </lineage>
</organism>
<dbReference type="PANTHER" id="PTHR42783:SF3">
    <property type="entry name" value="GLUTAMATE SYNTHASE [NADPH] SMALL CHAIN-RELATED"/>
    <property type="match status" value="1"/>
</dbReference>
<protein>
    <recommendedName>
        <fullName evidence="1">FAD/NAD(P)-binding domain-containing protein</fullName>
    </recommendedName>
</protein>
<dbReference type="GO" id="GO:0016491">
    <property type="term" value="F:oxidoreductase activity"/>
    <property type="evidence" value="ECO:0007669"/>
    <property type="project" value="InterPro"/>
</dbReference>